<evidence type="ECO:0000313" key="2">
    <source>
        <dbReference type="EMBL" id="KAA9001037.1"/>
    </source>
</evidence>
<comment type="caution">
    <text evidence="2">The sequence shown here is derived from an EMBL/GenBank/DDBJ whole genome shotgun (WGS) entry which is preliminary data.</text>
</comment>
<gene>
    <name evidence="2" type="ORF">F4V43_14360</name>
</gene>
<dbReference type="GO" id="GO:0016787">
    <property type="term" value="F:hydrolase activity"/>
    <property type="evidence" value="ECO:0007669"/>
    <property type="project" value="UniProtKB-KW"/>
</dbReference>
<evidence type="ECO:0000259" key="1">
    <source>
        <dbReference type="Pfam" id="PF12697"/>
    </source>
</evidence>
<keyword evidence="2" id="KW-0378">Hydrolase</keyword>
<dbReference type="SUPFAM" id="SSF53474">
    <property type="entry name" value="alpha/beta-Hydrolases"/>
    <property type="match status" value="1"/>
</dbReference>
<dbReference type="InterPro" id="IPR029058">
    <property type="entry name" value="AB_hydrolase_fold"/>
</dbReference>
<dbReference type="PANTHER" id="PTHR43358">
    <property type="entry name" value="ALPHA/BETA-HYDROLASE"/>
    <property type="match status" value="1"/>
</dbReference>
<dbReference type="InterPro" id="IPR000073">
    <property type="entry name" value="AB_hydrolase_1"/>
</dbReference>
<keyword evidence="3" id="KW-1185">Reference proteome</keyword>
<organism evidence="2 3">
    <name type="scientific">Paenibacillus spiritus</name>
    <dbReference type="NCBI Taxonomy" id="2496557"/>
    <lineage>
        <taxon>Bacteria</taxon>
        <taxon>Bacillati</taxon>
        <taxon>Bacillota</taxon>
        <taxon>Bacilli</taxon>
        <taxon>Bacillales</taxon>
        <taxon>Paenibacillaceae</taxon>
        <taxon>Paenibacillus</taxon>
    </lineage>
</organism>
<dbReference type="Pfam" id="PF12697">
    <property type="entry name" value="Abhydrolase_6"/>
    <property type="match status" value="1"/>
</dbReference>
<evidence type="ECO:0000313" key="3">
    <source>
        <dbReference type="Proteomes" id="UP000367750"/>
    </source>
</evidence>
<name>A0A5J5G2B1_9BACL</name>
<dbReference type="EMBL" id="VYKK01000020">
    <property type="protein sequence ID" value="KAA9001037.1"/>
    <property type="molecule type" value="Genomic_DNA"/>
</dbReference>
<protein>
    <submittedName>
        <fullName evidence="2">Alpha/beta hydrolase</fullName>
    </submittedName>
</protein>
<feature type="domain" description="AB hydrolase-1" evidence="1">
    <location>
        <begin position="86"/>
        <end position="292"/>
    </location>
</feature>
<sequence length="309" mass="33725">MCAALTVYAGLLVYNVAVRRAPKTVYIAKSGGKGGPPPVAGASWGEGQRWIAGRNFTNWELTAPDGLKLRGYWLPSDRAEGRTAIIAHGYSGKAKDMGAYARIYHEVLGFHVLLPDARGHGESGGDYIGFGWQERLDYAGWIWRVLEETGPESEVVLHGVSMGAATVLMAAGEELPPQVKAVVADCAYTSAAAELAYQMRRLYRLPSFPVLDGAGLVTRIRAGYSLREASALRQVAKAKTPILFIHGEADTFVPVGMMEELYAACRSEKERWSVPGAGHGKSYDQDPEAYVRRVCDFVLRHLRGRAQKP</sequence>
<dbReference type="OrthoDB" id="9776685at2"/>
<accession>A0A5J5G2B1</accession>
<dbReference type="Proteomes" id="UP000367750">
    <property type="component" value="Unassembled WGS sequence"/>
</dbReference>
<dbReference type="PANTHER" id="PTHR43358:SF4">
    <property type="entry name" value="ALPHA_BETA HYDROLASE FOLD-1 DOMAIN-CONTAINING PROTEIN"/>
    <property type="match status" value="1"/>
</dbReference>
<dbReference type="InterPro" id="IPR052920">
    <property type="entry name" value="DNA-binding_regulatory"/>
</dbReference>
<reference evidence="2 3" key="1">
    <citation type="submission" date="2019-09" db="EMBL/GenBank/DDBJ databases">
        <title>Bacillus ochoae sp. nov., Paenibacillus whitsoniae sp. nov., Paenibacillus spiritus sp. nov. Isolated from the Mars Exploration Rover during spacecraft assembly.</title>
        <authorList>
            <person name="Seuylemezian A."/>
            <person name="Vaishampayan P."/>
        </authorList>
    </citation>
    <scope>NUCLEOTIDE SEQUENCE [LARGE SCALE GENOMIC DNA]</scope>
    <source>
        <strain evidence="2 3">MER_111</strain>
    </source>
</reference>
<dbReference type="Gene3D" id="3.40.50.1820">
    <property type="entry name" value="alpha/beta hydrolase"/>
    <property type="match status" value="1"/>
</dbReference>
<proteinExistence type="predicted"/>
<dbReference type="AlphaFoldDB" id="A0A5J5G2B1"/>